<dbReference type="OrthoDB" id="384721at2"/>
<dbReference type="PANTHER" id="PTHR46320:SF1">
    <property type="entry name" value="GLYCEROPHOSPHODIESTER PHOSPHODIESTERASE 1"/>
    <property type="match status" value="1"/>
</dbReference>
<protein>
    <submittedName>
        <fullName evidence="3">Glycerophosphoryl diester phosphodiesterase</fullName>
    </submittedName>
</protein>
<organism evidence="3 4">
    <name type="scientific">Chitinophaga eiseniae</name>
    <dbReference type="NCBI Taxonomy" id="634771"/>
    <lineage>
        <taxon>Bacteria</taxon>
        <taxon>Pseudomonadati</taxon>
        <taxon>Bacteroidota</taxon>
        <taxon>Chitinophagia</taxon>
        <taxon>Chitinophagales</taxon>
        <taxon>Chitinophagaceae</taxon>
        <taxon>Chitinophaga</taxon>
    </lineage>
</organism>
<proteinExistence type="predicted"/>
<gene>
    <name evidence="3" type="ORF">SAMN04488128_103121</name>
</gene>
<dbReference type="GO" id="GO:0006644">
    <property type="term" value="P:phospholipid metabolic process"/>
    <property type="evidence" value="ECO:0007669"/>
    <property type="project" value="TreeGrafter"/>
</dbReference>
<feature type="signal peptide" evidence="1">
    <location>
        <begin position="1"/>
        <end position="22"/>
    </location>
</feature>
<feature type="domain" description="GP-PDE" evidence="2">
    <location>
        <begin position="44"/>
        <end position="283"/>
    </location>
</feature>
<dbReference type="InterPro" id="IPR030395">
    <property type="entry name" value="GP_PDE_dom"/>
</dbReference>
<dbReference type="PROSITE" id="PS51704">
    <property type="entry name" value="GP_PDE"/>
    <property type="match status" value="1"/>
</dbReference>
<evidence type="ECO:0000313" key="3">
    <source>
        <dbReference type="EMBL" id="SKA29448.1"/>
    </source>
</evidence>
<dbReference type="CDD" id="cd08566">
    <property type="entry name" value="GDPD_AtGDE_like"/>
    <property type="match status" value="1"/>
</dbReference>
<name>A0A1T4SNG2_9BACT</name>
<dbReference type="GO" id="GO:0005886">
    <property type="term" value="C:plasma membrane"/>
    <property type="evidence" value="ECO:0007669"/>
    <property type="project" value="TreeGrafter"/>
</dbReference>
<feature type="chain" id="PRO_5012888318" evidence="1">
    <location>
        <begin position="23"/>
        <end position="290"/>
    </location>
</feature>
<evidence type="ECO:0000313" key="4">
    <source>
        <dbReference type="Proteomes" id="UP000190367"/>
    </source>
</evidence>
<dbReference type="InterPro" id="IPR017946">
    <property type="entry name" value="PLC-like_Pdiesterase_TIM-brl"/>
</dbReference>
<dbReference type="GO" id="GO:0006580">
    <property type="term" value="P:ethanolamine metabolic process"/>
    <property type="evidence" value="ECO:0007669"/>
    <property type="project" value="TreeGrafter"/>
</dbReference>
<keyword evidence="4" id="KW-1185">Reference proteome</keyword>
<dbReference type="PANTHER" id="PTHR46320">
    <property type="entry name" value="GLYCEROPHOSPHODIESTER PHOSPHODIESTERASE 1"/>
    <property type="match status" value="1"/>
</dbReference>
<dbReference type="Proteomes" id="UP000190367">
    <property type="component" value="Unassembled WGS sequence"/>
</dbReference>
<dbReference type="GO" id="GO:0008889">
    <property type="term" value="F:glycerophosphodiester phosphodiesterase activity"/>
    <property type="evidence" value="ECO:0007669"/>
    <property type="project" value="TreeGrafter"/>
</dbReference>
<dbReference type="Gene3D" id="3.20.20.190">
    <property type="entry name" value="Phosphatidylinositol (PI) phosphodiesterase"/>
    <property type="match status" value="1"/>
</dbReference>
<accession>A0A1T4SNG2</accession>
<dbReference type="SUPFAM" id="SSF51695">
    <property type="entry name" value="PLC-like phosphodiesterases"/>
    <property type="match status" value="1"/>
</dbReference>
<sequence>MKRSFFIALIFCGTWGSLQAQTAPPAPGKIDLILEDFSQHPERILVAAHRLAHTHYPENSLGALREAIRQGIDIAELDIRLTKDSVLVLMHDKTITRTTGRKGNVSSYTYAELQQFPLLHNGQPTDERIPSFKDVLLLAKGHIMIDVDFKADSEAAARLAYDLIKSTGTTRQILFFIYDYKDAAFLRRLDKQVPIMPRAHDAKETAAILKMDKFPVVHVDESFTDSVINDIRLAGSRVWINALGDFDKMESVTEDTGFDLLLSKYKQANVIQTDLPEQLLRYLRKRGLHR</sequence>
<evidence type="ECO:0000256" key="1">
    <source>
        <dbReference type="SAM" id="SignalP"/>
    </source>
</evidence>
<dbReference type="GO" id="GO:0070291">
    <property type="term" value="P:N-acylethanolamine metabolic process"/>
    <property type="evidence" value="ECO:0007669"/>
    <property type="project" value="TreeGrafter"/>
</dbReference>
<dbReference type="STRING" id="634771.SAMN04488128_103121"/>
<dbReference type="AlphaFoldDB" id="A0A1T4SNG2"/>
<dbReference type="EMBL" id="FUWZ01000003">
    <property type="protein sequence ID" value="SKA29448.1"/>
    <property type="molecule type" value="Genomic_DNA"/>
</dbReference>
<reference evidence="4" key="1">
    <citation type="submission" date="2017-02" db="EMBL/GenBank/DDBJ databases">
        <authorList>
            <person name="Varghese N."/>
            <person name="Submissions S."/>
        </authorList>
    </citation>
    <scope>NUCLEOTIDE SEQUENCE [LARGE SCALE GENOMIC DNA]</scope>
    <source>
        <strain evidence="4">DSM 22224</strain>
    </source>
</reference>
<keyword evidence="1" id="KW-0732">Signal</keyword>
<dbReference type="Pfam" id="PF03009">
    <property type="entry name" value="GDPD"/>
    <property type="match status" value="1"/>
</dbReference>
<evidence type="ECO:0000259" key="2">
    <source>
        <dbReference type="PROSITE" id="PS51704"/>
    </source>
</evidence>
<dbReference type="RefSeq" id="WP_078670497.1">
    <property type="nucleotide sequence ID" value="NZ_FUWZ01000003.1"/>
</dbReference>